<reference evidence="2" key="1">
    <citation type="journal article" date="2019" name="Int. J. Syst. Evol. Microbiol.">
        <title>The Global Catalogue of Microorganisms (GCM) 10K type strain sequencing project: providing services to taxonomists for standard genome sequencing and annotation.</title>
        <authorList>
            <consortium name="The Broad Institute Genomics Platform"/>
            <consortium name="The Broad Institute Genome Sequencing Center for Infectious Disease"/>
            <person name="Wu L."/>
            <person name="Ma J."/>
        </authorList>
    </citation>
    <scope>NUCLEOTIDE SEQUENCE [LARGE SCALE GENOMIC DNA]</scope>
    <source>
        <strain evidence="2">JCM 4805</strain>
    </source>
</reference>
<accession>A0ABP3JBY9</accession>
<sequence>MPDHHLPLAGVRLRARRRPARERGADIVTSAATAEVLALFHRQARERGARPRLITRSRWLAYPRGATLAELDRRVWPP</sequence>
<gene>
    <name evidence="1" type="ORF">GCM10010361_10230</name>
</gene>
<dbReference type="RefSeq" id="WP_346093335.1">
    <property type="nucleotide sequence ID" value="NZ_BAAABY010000009.1"/>
</dbReference>
<evidence type="ECO:0000313" key="1">
    <source>
        <dbReference type="EMBL" id="GAA0448267.1"/>
    </source>
</evidence>
<evidence type="ECO:0000313" key="2">
    <source>
        <dbReference type="Proteomes" id="UP001500909"/>
    </source>
</evidence>
<keyword evidence="2" id="KW-1185">Reference proteome</keyword>
<comment type="caution">
    <text evidence="1">The sequence shown here is derived from an EMBL/GenBank/DDBJ whole genome shotgun (WGS) entry which is preliminary data.</text>
</comment>
<proteinExistence type="predicted"/>
<protein>
    <submittedName>
        <fullName evidence="1">Uncharacterized protein</fullName>
    </submittedName>
</protein>
<name>A0ABP3JBY9_9ACTN</name>
<dbReference type="Proteomes" id="UP001500909">
    <property type="component" value="Unassembled WGS sequence"/>
</dbReference>
<organism evidence="1 2">
    <name type="scientific">Streptomyces olivaceiscleroticus</name>
    <dbReference type="NCBI Taxonomy" id="68245"/>
    <lineage>
        <taxon>Bacteria</taxon>
        <taxon>Bacillati</taxon>
        <taxon>Actinomycetota</taxon>
        <taxon>Actinomycetes</taxon>
        <taxon>Kitasatosporales</taxon>
        <taxon>Streptomycetaceae</taxon>
        <taxon>Streptomyces</taxon>
    </lineage>
</organism>
<dbReference type="EMBL" id="BAAABY010000009">
    <property type="protein sequence ID" value="GAA0448267.1"/>
    <property type="molecule type" value="Genomic_DNA"/>
</dbReference>